<evidence type="ECO:0000259" key="1">
    <source>
        <dbReference type="PROSITE" id="PS50943"/>
    </source>
</evidence>
<dbReference type="InterPro" id="IPR010982">
    <property type="entry name" value="Lambda_DNA-bd_dom_sf"/>
</dbReference>
<dbReference type="EMBL" id="JAHCMY010000017">
    <property type="protein sequence ID" value="MBS9525721.1"/>
    <property type="molecule type" value="Genomic_DNA"/>
</dbReference>
<dbReference type="GO" id="GO:0003677">
    <property type="term" value="F:DNA binding"/>
    <property type="evidence" value="ECO:0007669"/>
    <property type="project" value="InterPro"/>
</dbReference>
<dbReference type="InterPro" id="IPR001387">
    <property type="entry name" value="Cro/C1-type_HTH"/>
</dbReference>
<protein>
    <submittedName>
        <fullName evidence="2">Helix-turn-helix transcriptional regulator</fullName>
    </submittedName>
</protein>
<accession>A0AAP2CJ64</accession>
<keyword evidence="3" id="KW-1185">Reference proteome</keyword>
<evidence type="ECO:0000313" key="2">
    <source>
        <dbReference type="EMBL" id="MBS9525721.1"/>
    </source>
</evidence>
<dbReference type="Proteomes" id="UP001319104">
    <property type="component" value="Unassembled WGS sequence"/>
</dbReference>
<proteinExistence type="predicted"/>
<dbReference type="PROSITE" id="PS50943">
    <property type="entry name" value="HTH_CROC1"/>
    <property type="match status" value="1"/>
</dbReference>
<dbReference type="Pfam" id="PF01381">
    <property type="entry name" value="HTH_3"/>
    <property type="match status" value="1"/>
</dbReference>
<dbReference type="CDD" id="cd00093">
    <property type="entry name" value="HTH_XRE"/>
    <property type="match status" value="1"/>
</dbReference>
<dbReference type="SUPFAM" id="SSF47413">
    <property type="entry name" value="lambda repressor-like DNA-binding domains"/>
    <property type="match status" value="1"/>
</dbReference>
<evidence type="ECO:0000313" key="3">
    <source>
        <dbReference type="Proteomes" id="UP001319104"/>
    </source>
</evidence>
<dbReference type="AlphaFoldDB" id="A0AAP2CJ64"/>
<name>A0AAP2CJ64_9BACT</name>
<gene>
    <name evidence="2" type="ORF">KI659_17005</name>
</gene>
<feature type="domain" description="HTH cro/C1-type" evidence="1">
    <location>
        <begin position="18"/>
        <end position="60"/>
    </location>
</feature>
<comment type="caution">
    <text evidence="2">The sequence shown here is derived from an EMBL/GenBank/DDBJ whole genome shotgun (WGS) entry which is preliminary data.</text>
</comment>
<reference evidence="2 3" key="1">
    <citation type="submission" date="2021-05" db="EMBL/GenBank/DDBJ databases">
        <authorList>
            <person name="Zhang Z.D."/>
            <person name="Osman G."/>
        </authorList>
    </citation>
    <scope>NUCLEOTIDE SEQUENCE [LARGE SCALE GENOMIC DNA]</scope>
    <source>
        <strain evidence="2 3">KCTC 32217</strain>
    </source>
</reference>
<dbReference type="SMART" id="SM00530">
    <property type="entry name" value="HTH_XRE"/>
    <property type="match status" value="1"/>
</dbReference>
<dbReference type="RefSeq" id="WP_213946578.1">
    <property type="nucleotide sequence ID" value="NZ_JAHCMY010000017.1"/>
</dbReference>
<dbReference type="Gene3D" id="1.10.260.40">
    <property type="entry name" value="lambda repressor-like DNA-binding domains"/>
    <property type="match status" value="1"/>
</dbReference>
<sequence>MDYNRIKEVIVQQKSSNKKLAEYMGVKEPTVSNWCTNTKQPSIPDLFKIARFLNVDVRELLVSTKE</sequence>
<organism evidence="2 3">
    <name type="scientific">Litoribacter ruber</name>
    <dbReference type="NCBI Taxonomy" id="702568"/>
    <lineage>
        <taxon>Bacteria</taxon>
        <taxon>Pseudomonadati</taxon>
        <taxon>Bacteroidota</taxon>
        <taxon>Cytophagia</taxon>
        <taxon>Cytophagales</taxon>
        <taxon>Cyclobacteriaceae</taxon>
        <taxon>Litoribacter</taxon>
    </lineage>
</organism>